<proteinExistence type="predicted"/>
<name>A0ABY9WNQ1_9BACT</name>
<keyword evidence="2" id="KW-1185">Reference proteome</keyword>
<reference evidence="1 2" key="1">
    <citation type="submission" date="2019-08" db="EMBL/GenBank/DDBJ databases">
        <title>Archangium and Cystobacter genomes.</title>
        <authorList>
            <person name="Chen I.-C.K."/>
            <person name="Wielgoss S."/>
        </authorList>
    </citation>
    <scope>NUCLEOTIDE SEQUENCE [LARGE SCALE GENOMIC DNA]</scope>
    <source>
        <strain evidence="1 2">Cbm 6</strain>
    </source>
</reference>
<evidence type="ECO:0000313" key="2">
    <source>
        <dbReference type="Proteomes" id="UP001611383"/>
    </source>
</evidence>
<dbReference type="InterPro" id="IPR049886">
    <property type="entry name" value="CFI_box_CTERM_dom"/>
</dbReference>
<organism evidence="1 2">
    <name type="scientific">Archangium minus</name>
    <dbReference type="NCBI Taxonomy" id="83450"/>
    <lineage>
        <taxon>Bacteria</taxon>
        <taxon>Pseudomonadati</taxon>
        <taxon>Myxococcota</taxon>
        <taxon>Myxococcia</taxon>
        <taxon>Myxococcales</taxon>
        <taxon>Cystobacterineae</taxon>
        <taxon>Archangiaceae</taxon>
        <taxon>Archangium</taxon>
    </lineage>
</organism>
<gene>
    <name evidence="1" type="ORF">F0U60_14930</name>
</gene>
<evidence type="ECO:0000313" key="1">
    <source>
        <dbReference type="EMBL" id="WNG45260.1"/>
    </source>
</evidence>
<sequence>MCAALQPDELFQAARQRAESMSVPRAQEAQEQLRAQALALFAKIPEPPVYHRAEDPARKAAESLLPELEKVLALGLAVERDAGRWEATERILAALRAHGEALCHTADGRLVLAEEAWRRALELERAAHPTRALGTKESVAPPVYDRTSGASRYDPRQEPVAQVKLICPNTGCKRINDFGYVPGPGTRRYVCPACNTPFLAYFGELRGLEIEHKSSSKRFFFTVDEVRGSGSSRIEFEEASGEEFPVARRDLLVFLYTEARELKAVVNLTNNRLMWISPASSCFVVTAAFGEGAPELVAFREFRDEVLRRHGWGREFIRVYYRYGPGVARWVVVRPGVRRGVRGVLKQVHRVLKTTRGGST</sequence>
<protein>
    <submittedName>
        <fullName evidence="1">Uncharacterized protein</fullName>
    </submittedName>
</protein>
<dbReference type="EMBL" id="CP043494">
    <property type="protein sequence ID" value="WNG45260.1"/>
    <property type="molecule type" value="Genomic_DNA"/>
</dbReference>
<dbReference type="NCBIfam" id="NF041770">
    <property type="entry name" value="CFI_box_CTERM"/>
    <property type="match status" value="1"/>
</dbReference>
<dbReference type="Proteomes" id="UP001611383">
    <property type="component" value="Chromosome"/>
</dbReference>
<accession>A0ABY9WNQ1</accession>